<dbReference type="InterPro" id="IPR038986">
    <property type="entry name" value="Clr2"/>
</dbReference>
<evidence type="ECO:0000313" key="4">
    <source>
        <dbReference type="EMBL" id="KAL1405084.1"/>
    </source>
</evidence>
<sequence>MAKPVHAKLVWARSDGSKSTWPEARPVGHPDGWYEKIGPESIRYKTYMERVGLHLAKKYDLGGIKDPKMADFPEGYALFVHHKIKEDSTMRDDYYLYGSKYIGSARFRSVPEFLPHVEWLQNTNLSFDTHKDTCNCKYGNGRSTADSSAPGAQKRSATSKGHDANKRSKPEEPDELYDSITVERAIDHRSGRRFRRGELVFFKLDNPVQPPPNSGNFPLTHWPGLIASIKETTINNSSADQSSAAASAGAAWSMYGGTPPKSLQQPAKKKEFIHTIRPLGWFKRGSEVKRRTRDVLPWAAGSELFGGAEGWKARAEEYKRVLGEAVKAEAAADPPKPQDLQGSALTARWQSRFGERIPFSDMPATWDGVVIRASPAIEMAETIAGYWAQTDKIEVVPGDGRLNAEDHSAIVSGQKTLFQGVWYQGERIWLEDMVRLRLHRSEIPTDNFALPRQGALENAVFMQIRVITLEPWDDPNNEEGPGHDRWRCLVYGDLFELIPKTSLAEGEAADAPHVPAPPGHCYRRINTAEAEISVDLFDVAGRCYPDLLDNEPGWFCSPKRSADQRGALIPAGSAVQAIVGLHPNPQAMPLCEWREDLYTIVKAATTSVDKKKATQYADLLHNELGLPRPAEAPSTPRNGANGGA</sequence>
<feature type="region of interest" description="Disordered" evidence="1">
    <location>
        <begin position="141"/>
        <end position="176"/>
    </location>
</feature>
<evidence type="ECO:0000313" key="5">
    <source>
        <dbReference type="Proteomes" id="UP001565368"/>
    </source>
</evidence>
<dbReference type="Pfam" id="PF16761">
    <property type="entry name" value="Clr2_transil"/>
    <property type="match status" value="1"/>
</dbReference>
<dbReference type="PANTHER" id="PTHR38046">
    <property type="entry name" value="CRYPTIC LOCI REGULATOR 2"/>
    <property type="match status" value="1"/>
</dbReference>
<evidence type="ECO:0000256" key="1">
    <source>
        <dbReference type="SAM" id="MobiDB-lite"/>
    </source>
</evidence>
<organism evidence="4 5">
    <name type="scientific">Vanrija albida</name>
    <dbReference type="NCBI Taxonomy" id="181172"/>
    <lineage>
        <taxon>Eukaryota</taxon>
        <taxon>Fungi</taxon>
        <taxon>Dikarya</taxon>
        <taxon>Basidiomycota</taxon>
        <taxon>Agaricomycotina</taxon>
        <taxon>Tremellomycetes</taxon>
        <taxon>Trichosporonales</taxon>
        <taxon>Trichosporonaceae</taxon>
        <taxon>Vanrija</taxon>
    </lineage>
</organism>
<dbReference type="Pfam" id="PF10383">
    <property type="entry name" value="Clr2"/>
    <property type="match status" value="1"/>
</dbReference>
<gene>
    <name evidence="4" type="ORF">Q8F55_008707</name>
</gene>
<feature type="domain" description="Cryptic loci regulator 2 C-terminal" evidence="2">
    <location>
        <begin position="418"/>
        <end position="545"/>
    </location>
</feature>
<feature type="region of interest" description="Disordered" evidence="1">
    <location>
        <begin position="622"/>
        <end position="644"/>
    </location>
</feature>
<evidence type="ECO:0000259" key="3">
    <source>
        <dbReference type="Pfam" id="PF16761"/>
    </source>
</evidence>
<accession>A0ABR3PRK6</accession>
<dbReference type="Proteomes" id="UP001565368">
    <property type="component" value="Unassembled WGS sequence"/>
</dbReference>
<keyword evidence="5" id="KW-1185">Reference proteome</keyword>
<evidence type="ECO:0008006" key="6">
    <source>
        <dbReference type="Google" id="ProtNLM"/>
    </source>
</evidence>
<proteinExistence type="predicted"/>
<reference evidence="4 5" key="1">
    <citation type="submission" date="2023-08" db="EMBL/GenBank/DDBJ databases">
        <title>Annotated Genome Sequence of Vanrija albida AlHP1.</title>
        <authorList>
            <person name="Herzog R."/>
        </authorList>
    </citation>
    <scope>NUCLEOTIDE SEQUENCE [LARGE SCALE GENOMIC DNA]</scope>
    <source>
        <strain evidence="4 5">AlHP1</strain>
    </source>
</reference>
<dbReference type="RefSeq" id="XP_069205028.1">
    <property type="nucleotide sequence ID" value="XM_069357091.1"/>
</dbReference>
<dbReference type="InterPro" id="IPR031915">
    <property type="entry name" value="Clr2_N"/>
</dbReference>
<dbReference type="PANTHER" id="PTHR38046:SF1">
    <property type="entry name" value="CRYPTIC LOCI REGULATOR 2"/>
    <property type="match status" value="1"/>
</dbReference>
<evidence type="ECO:0000259" key="2">
    <source>
        <dbReference type="Pfam" id="PF10383"/>
    </source>
</evidence>
<dbReference type="EMBL" id="JBBXJM010000007">
    <property type="protein sequence ID" value="KAL1405084.1"/>
    <property type="molecule type" value="Genomic_DNA"/>
</dbReference>
<protein>
    <recommendedName>
        <fullName evidence="6">Cryptic loci regulator 2 N-terminal domain-containing protein</fullName>
    </recommendedName>
</protein>
<feature type="domain" description="Cryptic loci regulator 2 N-terminal" evidence="3">
    <location>
        <begin position="69"/>
        <end position="138"/>
    </location>
</feature>
<comment type="caution">
    <text evidence="4">The sequence shown here is derived from an EMBL/GenBank/DDBJ whole genome shotgun (WGS) entry which is preliminary data.</text>
</comment>
<dbReference type="GeneID" id="95989750"/>
<name>A0ABR3PRK6_9TREE</name>
<feature type="compositionally biased region" description="Basic and acidic residues" evidence="1">
    <location>
        <begin position="160"/>
        <end position="171"/>
    </location>
</feature>
<dbReference type="InterPro" id="IPR018839">
    <property type="entry name" value="Tscrpt-silencing_Clr2_C"/>
</dbReference>